<dbReference type="GO" id="GO:0006644">
    <property type="term" value="P:phospholipid metabolic process"/>
    <property type="evidence" value="ECO:0007669"/>
    <property type="project" value="InterPro"/>
</dbReference>
<evidence type="ECO:0000256" key="3">
    <source>
        <dbReference type="SAM" id="SignalP"/>
    </source>
</evidence>
<keyword evidence="3" id="KW-0732">Signal</keyword>
<protein>
    <recommendedName>
        <fullName evidence="6">Phospholipase A2</fullName>
    </recommendedName>
</protein>
<feature type="signal peptide" evidence="3">
    <location>
        <begin position="1"/>
        <end position="19"/>
    </location>
</feature>
<dbReference type="GO" id="GO:0005509">
    <property type="term" value="F:calcium ion binding"/>
    <property type="evidence" value="ECO:0007669"/>
    <property type="project" value="InterPro"/>
</dbReference>
<dbReference type="PANTHER" id="PTHR12824">
    <property type="entry name" value="GROUP XII SECRETORY PHOSPHOLIPASE A2 FAMILY MEMBER"/>
    <property type="match status" value="1"/>
</dbReference>
<dbReference type="Pfam" id="PF06951">
    <property type="entry name" value="PLA2G12"/>
    <property type="match status" value="1"/>
</dbReference>
<dbReference type="InterPro" id="IPR033113">
    <property type="entry name" value="PLA2_histidine"/>
</dbReference>
<organism evidence="4 5">
    <name type="scientific">Gonapodya prolifera (strain JEL478)</name>
    <name type="common">Monoblepharis prolifera</name>
    <dbReference type="NCBI Taxonomy" id="1344416"/>
    <lineage>
        <taxon>Eukaryota</taxon>
        <taxon>Fungi</taxon>
        <taxon>Fungi incertae sedis</taxon>
        <taxon>Chytridiomycota</taxon>
        <taxon>Chytridiomycota incertae sedis</taxon>
        <taxon>Monoblepharidomycetes</taxon>
        <taxon>Monoblepharidales</taxon>
        <taxon>Gonapodyaceae</taxon>
        <taxon>Gonapodya</taxon>
    </lineage>
</organism>
<sequence length="134" mass="14500">MRFLLAFVIALSYCSAVLGCTVKPLCSGNYLHAVTKPNAPPQTTNGCGASGKFGGLVPEYKFRSCCNAHDLCYGSCGSQKSTCDSNFYNCNKSKCSWWDVSCKGLAATYYEAVKNFGCGPFENAQKGRCTCQYN</sequence>
<dbReference type="STRING" id="1344416.A0A139AVZ1"/>
<dbReference type="Proteomes" id="UP000070544">
    <property type="component" value="Unassembled WGS sequence"/>
</dbReference>
<comment type="subcellular location">
    <subcellularLocation>
        <location evidence="1">Secreted</location>
    </subcellularLocation>
</comment>
<dbReference type="InterPro" id="IPR010711">
    <property type="entry name" value="PLA2G12"/>
</dbReference>
<accession>A0A139AVZ1</accession>
<feature type="chain" id="PRO_5007296439" description="Phospholipase A2" evidence="3">
    <location>
        <begin position="20"/>
        <end position="134"/>
    </location>
</feature>
<dbReference type="GO" id="GO:0004623">
    <property type="term" value="F:phospholipase A2 activity"/>
    <property type="evidence" value="ECO:0007669"/>
    <property type="project" value="InterPro"/>
</dbReference>
<evidence type="ECO:0000256" key="2">
    <source>
        <dbReference type="ARBA" id="ARBA00022525"/>
    </source>
</evidence>
<proteinExistence type="predicted"/>
<gene>
    <name evidence="4" type="ORF">M427DRAFT_51858</name>
</gene>
<dbReference type="PROSITE" id="PS51257">
    <property type="entry name" value="PROKAR_LIPOPROTEIN"/>
    <property type="match status" value="1"/>
</dbReference>
<keyword evidence="5" id="KW-1185">Reference proteome</keyword>
<reference evidence="4 5" key="1">
    <citation type="journal article" date="2015" name="Genome Biol. Evol.">
        <title>Phylogenomic analyses indicate that early fungi evolved digesting cell walls of algal ancestors of land plants.</title>
        <authorList>
            <person name="Chang Y."/>
            <person name="Wang S."/>
            <person name="Sekimoto S."/>
            <person name="Aerts A.L."/>
            <person name="Choi C."/>
            <person name="Clum A."/>
            <person name="LaButti K.M."/>
            <person name="Lindquist E.A."/>
            <person name="Yee Ngan C."/>
            <person name="Ohm R.A."/>
            <person name="Salamov A.A."/>
            <person name="Grigoriev I.V."/>
            <person name="Spatafora J.W."/>
            <person name="Berbee M.L."/>
        </authorList>
    </citation>
    <scope>NUCLEOTIDE SEQUENCE [LARGE SCALE GENOMIC DNA]</scope>
    <source>
        <strain evidence="4 5">JEL478</strain>
    </source>
</reference>
<dbReference type="OrthoDB" id="5596743at2759"/>
<dbReference type="SUPFAM" id="SSF48619">
    <property type="entry name" value="Phospholipase A2, PLA2"/>
    <property type="match status" value="1"/>
</dbReference>
<dbReference type="EMBL" id="KQ965734">
    <property type="protein sequence ID" value="KXS20902.1"/>
    <property type="molecule type" value="Genomic_DNA"/>
</dbReference>
<dbReference type="AlphaFoldDB" id="A0A139AVZ1"/>
<dbReference type="PANTHER" id="PTHR12824:SF8">
    <property type="entry name" value="GXIVSPLA2, ISOFORM A"/>
    <property type="match status" value="1"/>
</dbReference>
<dbReference type="GO" id="GO:0050482">
    <property type="term" value="P:arachidonate secretion"/>
    <property type="evidence" value="ECO:0007669"/>
    <property type="project" value="InterPro"/>
</dbReference>
<dbReference type="PROSITE" id="PS00118">
    <property type="entry name" value="PA2_HIS"/>
    <property type="match status" value="1"/>
</dbReference>
<dbReference type="InterPro" id="IPR036444">
    <property type="entry name" value="PLipase_A2_dom_sf"/>
</dbReference>
<evidence type="ECO:0000313" key="4">
    <source>
        <dbReference type="EMBL" id="KXS20902.1"/>
    </source>
</evidence>
<name>A0A139AVZ1_GONPJ</name>
<keyword evidence="2" id="KW-0964">Secreted</keyword>
<evidence type="ECO:0008006" key="6">
    <source>
        <dbReference type="Google" id="ProtNLM"/>
    </source>
</evidence>
<dbReference type="GO" id="GO:0016042">
    <property type="term" value="P:lipid catabolic process"/>
    <property type="evidence" value="ECO:0007669"/>
    <property type="project" value="InterPro"/>
</dbReference>
<dbReference type="GO" id="GO:0005576">
    <property type="term" value="C:extracellular region"/>
    <property type="evidence" value="ECO:0007669"/>
    <property type="project" value="UniProtKB-SubCell"/>
</dbReference>
<evidence type="ECO:0000256" key="1">
    <source>
        <dbReference type="ARBA" id="ARBA00004613"/>
    </source>
</evidence>
<evidence type="ECO:0000313" key="5">
    <source>
        <dbReference type="Proteomes" id="UP000070544"/>
    </source>
</evidence>
<dbReference type="Gene3D" id="1.20.90.10">
    <property type="entry name" value="Phospholipase A2 domain"/>
    <property type="match status" value="1"/>
</dbReference>